<evidence type="ECO:0000256" key="10">
    <source>
        <dbReference type="ARBA" id="ARBA00023136"/>
    </source>
</evidence>
<gene>
    <name evidence="13" type="ORF">J8C05_13590</name>
</gene>
<evidence type="ECO:0000256" key="5">
    <source>
        <dbReference type="ARBA" id="ARBA00022597"/>
    </source>
</evidence>
<evidence type="ECO:0000256" key="4">
    <source>
        <dbReference type="ARBA" id="ARBA00022475"/>
    </source>
</evidence>
<keyword evidence="3 11" id="KW-0813">Transport</keyword>
<evidence type="ECO:0000256" key="8">
    <source>
        <dbReference type="ARBA" id="ARBA00022989"/>
    </source>
</evidence>
<feature type="transmembrane region" description="Helical" evidence="11">
    <location>
        <begin position="29"/>
        <end position="54"/>
    </location>
</feature>
<dbReference type="PANTHER" id="PTHR30413">
    <property type="entry name" value="INNER MEMBRANE TRANSPORT PERMEASE"/>
    <property type="match status" value="1"/>
</dbReference>
<evidence type="ECO:0000256" key="2">
    <source>
        <dbReference type="ARBA" id="ARBA00007783"/>
    </source>
</evidence>
<dbReference type="InterPro" id="IPR013525">
    <property type="entry name" value="ABC2_TM"/>
</dbReference>
<feature type="transmembrane region" description="Helical" evidence="11">
    <location>
        <begin position="102"/>
        <end position="129"/>
    </location>
</feature>
<keyword evidence="10 11" id="KW-0472">Membrane</keyword>
<dbReference type="InterPro" id="IPR000412">
    <property type="entry name" value="ABC_2_transport"/>
</dbReference>
<dbReference type="PANTHER" id="PTHR30413:SF10">
    <property type="entry name" value="CAPSULE POLYSACCHARIDE EXPORT INNER-MEMBRANE PROTEIN CTRC"/>
    <property type="match status" value="1"/>
</dbReference>
<feature type="domain" description="ABC transmembrane type-2" evidence="12">
    <location>
        <begin position="30"/>
        <end position="248"/>
    </location>
</feature>
<dbReference type="InterPro" id="IPR047817">
    <property type="entry name" value="ABC2_TM_bact-type"/>
</dbReference>
<evidence type="ECO:0000259" key="12">
    <source>
        <dbReference type="PROSITE" id="PS51012"/>
    </source>
</evidence>
<feature type="transmembrane region" description="Helical" evidence="11">
    <location>
        <begin position="60"/>
        <end position="81"/>
    </location>
</feature>
<keyword evidence="6 11" id="KW-0812">Transmembrane</keyword>
<dbReference type="RefSeq" id="WP_211423298.1">
    <property type="nucleotide sequence ID" value="NZ_CP072643.1"/>
</dbReference>
<reference evidence="13 14" key="1">
    <citation type="submission" date="2021-03" db="EMBL/GenBank/DDBJ databases">
        <title>Genomic and phenotypic characterization of Chloracidobacterium isolates provides evidence for multiple species.</title>
        <authorList>
            <person name="Saini M.K."/>
            <person name="Costas A.M.G."/>
            <person name="Tank M."/>
            <person name="Bryant D.A."/>
        </authorList>
    </citation>
    <scope>NUCLEOTIDE SEQUENCE [LARGE SCALE GENOMIC DNA]</scope>
    <source>
        <strain evidence="13 14">N</strain>
    </source>
</reference>
<evidence type="ECO:0000256" key="7">
    <source>
        <dbReference type="ARBA" id="ARBA00022903"/>
    </source>
</evidence>
<keyword evidence="7" id="KW-0972">Capsule biogenesis/degradation</keyword>
<protein>
    <recommendedName>
        <fullName evidence="11">Transport permease protein</fullName>
    </recommendedName>
</protein>
<keyword evidence="4 11" id="KW-1003">Cell membrane</keyword>
<feature type="transmembrane region" description="Helical" evidence="11">
    <location>
        <begin position="227"/>
        <end position="245"/>
    </location>
</feature>
<dbReference type="PRINTS" id="PR00164">
    <property type="entry name" value="ABC2TRNSPORT"/>
</dbReference>
<feature type="transmembrane region" description="Helical" evidence="11">
    <location>
        <begin position="135"/>
        <end position="159"/>
    </location>
</feature>
<keyword evidence="9" id="KW-0625">Polysaccharide transport</keyword>
<evidence type="ECO:0000313" key="13">
    <source>
        <dbReference type="EMBL" id="QUV95056.1"/>
    </source>
</evidence>
<evidence type="ECO:0000313" key="14">
    <source>
        <dbReference type="Proteomes" id="UP000677668"/>
    </source>
</evidence>
<proteinExistence type="inferred from homology"/>
<dbReference type="PROSITE" id="PS51012">
    <property type="entry name" value="ABC_TM2"/>
    <property type="match status" value="1"/>
</dbReference>
<accession>A0ABX8B7J7</accession>
<comment type="subcellular location">
    <subcellularLocation>
        <location evidence="1 11">Cell membrane</location>
        <topology evidence="1 11">Multi-pass membrane protein</topology>
    </subcellularLocation>
</comment>
<feature type="transmembrane region" description="Helical" evidence="11">
    <location>
        <begin position="171"/>
        <end position="189"/>
    </location>
</feature>
<name>A0ABX8B7J7_9BACT</name>
<keyword evidence="14" id="KW-1185">Reference proteome</keyword>
<evidence type="ECO:0000256" key="3">
    <source>
        <dbReference type="ARBA" id="ARBA00022448"/>
    </source>
</evidence>
<keyword evidence="5" id="KW-0762">Sugar transport</keyword>
<evidence type="ECO:0000256" key="6">
    <source>
        <dbReference type="ARBA" id="ARBA00022692"/>
    </source>
</evidence>
<evidence type="ECO:0000256" key="1">
    <source>
        <dbReference type="ARBA" id="ARBA00004651"/>
    </source>
</evidence>
<sequence>MRLTIFRDYGWLLYSLVIRDLRGRYKGSVLGFFWTFLNPLLLMLTYSIVFGYFLQVNAPAYPVFILSGLLPWIWFSTALLQGSTSILEGASYVGKTIFPTPVLPLVPVLAGMVNYLLSLPLLLLLLLAFRLPLGWGLVCFPVLVLIQALLLSGLTMALSALSVTFRDTQHLLGHIVTILFFMMPIMYPLTAIPERARWIVEHNPLVGLFYGYQQIFYYGEVPDPRRLLWLLVLAVAVFYGGQFTFNRQSESFAEHI</sequence>
<comment type="similarity">
    <text evidence="2 11">Belongs to the ABC-2 integral membrane protein family.</text>
</comment>
<evidence type="ECO:0000256" key="9">
    <source>
        <dbReference type="ARBA" id="ARBA00023047"/>
    </source>
</evidence>
<dbReference type="Pfam" id="PF01061">
    <property type="entry name" value="ABC2_membrane"/>
    <property type="match status" value="1"/>
</dbReference>
<keyword evidence="8 11" id="KW-1133">Transmembrane helix</keyword>
<dbReference type="PIRSF" id="PIRSF006648">
    <property type="entry name" value="DrrB"/>
    <property type="match status" value="1"/>
</dbReference>
<evidence type="ECO:0000256" key="11">
    <source>
        <dbReference type="RuleBase" id="RU361157"/>
    </source>
</evidence>
<dbReference type="EMBL" id="CP072643">
    <property type="protein sequence ID" value="QUV95056.1"/>
    <property type="molecule type" value="Genomic_DNA"/>
</dbReference>
<dbReference type="Proteomes" id="UP000677668">
    <property type="component" value="Chromosome 2"/>
</dbReference>
<organism evidence="13 14">
    <name type="scientific">Chloracidobacterium sp. N</name>
    <dbReference type="NCBI Taxonomy" id="2821540"/>
    <lineage>
        <taxon>Bacteria</taxon>
        <taxon>Pseudomonadati</taxon>
        <taxon>Acidobacteriota</taxon>
        <taxon>Terriglobia</taxon>
        <taxon>Terriglobales</taxon>
        <taxon>Acidobacteriaceae</taxon>
        <taxon>Chloracidobacterium</taxon>
        <taxon>Chloracidobacterium aggregatum</taxon>
    </lineage>
</organism>